<dbReference type="VEuPathDB" id="FungiDB:CC77DRAFT_935274"/>
<dbReference type="GeneID" id="29120025"/>
<organism evidence="1 2">
    <name type="scientific">Alternaria alternata</name>
    <name type="common">Alternaria rot fungus</name>
    <name type="synonym">Torula alternata</name>
    <dbReference type="NCBI Taxonomy" id="5599"/>
    <lineage>
        <taxon>Eukaryota</taxon>
        <taxon>Fungi</taxon>
        <taxon>Dikarya</taxon>
        <taxon>Ascomycota</taxon>
        <taxon>Pezizomycotina</taxon>
        <taxon>Dothideomycetes</taxon>
        <taxon>Pleosporomycetidae</taxon>
        <taxon>Pleosporales</taxon>
        <taxon>Pleosporineae</taxon>
        <taxon>Pleosporaceae</taxon>
        <taxon>Alternaria</taxon>
        <taxon>Alternaria sect. Alternaria</taxon>
        <taxon>Alternaria alternata complex</taxon>
    </lineage>
</organism>
<proteinExistence type="predicted"/>
<name>A0A177DKN3_ALTAL</name>
<keyword evidence="2" id="KW-1185">Reference proteome</keyword>
<protein>
    <submittedName>
        <fullName evidence="1">Uncharacterized protein</fullName>
    </submittedName>
</protein>
<gene>
    <name evidence="1" type="ORF">CC77DRAFT_935274</name>
</gene>
<sequence length="305" mass="35031">MKGIAPRSVPTQEGSLDHVLDVLVLNNRPFLLVGCAAQRWMGSNGTMTDVCEIVIRNDALSAIASDLLATGEWVGVKESKAQASARQDDPISKCDADVVFRRVHIENGNEFEWLALWSENSYHINVDECARIRVPDVYSWSPILVEDSWHPAMHRDNGWWYGPRVHPDTKVSNPASAHPNAIFFSSLPRGKSAAHAHCIHIPALPAYIDALVYHVTHYKATKPGLWALSSWQLRNLTRYLYLELDHQQLPLLIEMEEYEYMESYLKRFVRKPRFVYRVDEKGEFEATRVREWDPESYPAWCRVSK</sequence>
<evidence type="ECO:0000313" key="2">
    <source>
        <dbReference type="Proteomes" id="UP000077248"/>
    </source>
</evidence>
<dbReference type="KEGG" id="aalt:CC77DRAFT_935274"/>
<reference evidence="1 2" key="1">
    <citation type="submission" date="2016-05" db="EMBL/GenBank/DDBJ databases">
        <title>Comparative analysis of secretome profiles of manganese(II)-oxidizing ascomycete fungi.</title>
        <authorList>
            <consortium name="DOE Joint Genome Institute"/>
            <person name="Zeiner C.A."/>
            <person name="Purvine S.O."/>
            <person name="Zink E.M."/>
            <person name="Wu S."/>
            <person name="Pasa-Tolic L."/>
            <person name="Chaput D.L."/>
            <person name="Haridas S."/>
            <person name="Grigoriev I.V."/>
            <person name="Santelli C.M."/>
            <person name="Hansel C.M."/>
        </authorList>
    </citation>
    <scope>NUCLEOTIDE SEQUENCE [LARGE SCALE GENOMIC DNA]</scope>
    <source>
        <strain evidence="1 2">SRC1lrK2f</strain>
    </source>
</reference>
<accession>A0A177DKN3</accession>
<evidence type="ECO:0000313" key="1">
    <source>
        <dbReference type="EMBL" id="OAG20514.1"/>
    </source>
</evidence>
<dbReference type="OMA" id="ECARIRV"/>
<dbReference type="EMBL" id="KV441478">
    <property type="protein sequence ID" value="OAG20514.1"/>
    <property type="molecule type" value="Genomic_DNA"/>
</dbReference>
<dbReference type="RefSeq" id="XP_018385935.1">
    <property type="nucleotide sequence ID" value="XM_018534431.1"/>
</dbReference>
<dbReference type="Proteomes" id="UP000077248">
    <property type="component" value="Unassembled WGS sequence"/>
</dbReference>
<dbReference type="AlphaFoldDB" id="A0A177DKN3"/>